<keyword evidence="1" id="KW-0175">Coiled coil</keyword>
<dbReference type="STRING" id="29433.MOVS_09760"/>
<dbReference type="Proteomes" id="UP000076765">
    <property type="component" value="Chromosome"/>
</dbReference>
<dbReference type="InterPro" id="IPR041685">
    <property type="entry name" value="AAA_GajA/Old/RecF-like"/>
</dbReference>
<name>A0A160GHY1_9GAMM</name>
<evidence type="ECO:0000313" key="6">
    <source>
        <dbReference type="Proteomes" id="UP000255102"/>
    </source>
</evidence>
<accession>A0A160GHY1</accession>
<dbReference type="SMART" id="SM00382">
    <property type="entry name" value="AAA"/>
    <property type="match status" value="1"/>
</dbReference>
<organism evidence="4 6">
    <name type="scientific">Moraxella ovis</name>
    <dbReference type="NCBI Taxonomy" id="29433"/>
    <lineage>
        <taxon>Bacteria</taxon>
        <taxon>Pseudomonadati</taxon>
        <taxon>Pseudomonadota</taxon>
        <taxon>Gammaproteobacteria</taxon>
        <taxon>Moraxellales</taxon>
        <taxon>Moraxellaceae</taxon>
        <taxon>Moraxella</taxon>
    </lineage>
</organism>
<dbReference type="CDD" id="cd00267">
    <property type="entry name" value="ABC_ATPase"/>
    <property type="match status" value="1"/>
</dbReference>
<protein>
    <submittedName>
        <fullName evidence="4">Recombination protein F</fullName>
    </submittedName>
</protein>
<evidence type="ECO:0000259" key="2">
    <source>
        <dbReference type="SMART" id="SM00382"/>
    </source>
</evidence>
<dbReference type="Pfam" id="PF13175">
    <property type="entry name" value="AAA_15"/>
    <property type="match status" value="1"/>
</dbReference>
<dbReference type="RefSeq" id="WP_063514753.1">
    <property type="nucleotide sequence ID" value="NZ_CP011158.1"/>
</dbReference>
<dbReference type="AlphaFoldDB" id="A0A160GHY1"/>
<evidence type="ECO:0000313" key="5">
    <source>
        <dbReference type="Proteomes" id="UP000076765"/>
    </source>
</evidence>
<dbReference type="PANTHER" id="PTHR43581:SF2">
    <property type="entry name" value="EXCINUCLEASE ATPASE SUBUNIT"/>
    <property type="match status" value="1"/>
</dbReference>
<reference evidence="3 5" key="1">
    <citation type="submission" date="2015-04" db="EMBL/GenBank/DDBJ databases">
        <authorList>
            <person name="Calcutt M.J."/>
            <person name="Foecking M.F."/>
        </authorList>
    </citation>
    <scope>NUCLEOTIDE SEQUENCE [LARGE SCALE GENOMIC DNA]</scope>
    <source>
        <strain evidence="3 5">199/55</strain>
    </source>
</reference>
<evidence type="ECO:0000313" key="3">
    <source>
        <dbReference type="EMBL" id="ANB92202.1"/>
    </source>
</evidence>
<dbReference type="Gene3D" id="3.40.50.300">
    <property type="entry name" value="P-loop containing nucleotide triphosphate hydrolases"/>
    <property type="match status" value="1"/>
</dbReference>
<feature type="domain" description="AAA+ ATPase" evidence="2">
    <location>
        <begin position="28"/>
        <end position="420"/>
    </location>
</feature>
<dbReference type="KEGG" id="moi:MOVS_09760"/>
<dbReference type="SUPFAM" id="SSF52540">
    <property type="entry name" value="P-loop containing nucleoside triphosphate hydrolases"/>
    <property type="match status" value="1"/>
</dbReference>
<gene>
    <name evidence="3" type="ORF">MOVS_09760</name>
    <name evidence="4" type="ORF">NCTC11227_02030</name>
</gene>
<dbReference type="EMBL" id="UGPW01000001">
    <property type="protein sequence ID" value="STY88001.1"/>
    <property type="molecule type" value="Genomic_DNA"/>
</dbReference>
<proteinExistence type="predicted"/>
<dbReference type="InterPro" id="IPR003593">
    <property type="entry name" value="AAA+_ATPase"/>
</dbReference>
<dbReference type="InterPro" id="IPR027417">
    <property type="entry name" value="P-loop_NTPase"/>
</dbReference>
<keyword evidence="5" id="KW-1185">Reference proteome</keyword>
<sequence>MKVKKLHLQNYGRFEELQMEFAPSDEIKGNVTIIVGNNGAGKSQVLQALATGFSWFVNGVKNNSNGFEIDKKLIKNNTNETCVHLEVDLDYYNDESDISALIGEKNTSWQISSVKNGRESTFSNKILSLLKAVGKYRRSLTQNNLLSLPLIVFYPVERSIIINSQADTLTSEFDQLDAYFACVDGVGIDFYDFFKWFKELEDIENANIVNEIRKKRNDDYASLLNTFKEFSESFEELSQQIKEEKDEETLELLRESRADLIEQMARMEKEISKGFQSKIDTIQSECINIDAKTVKSAIELFTDFKNIRIERQGTPKMVVEKDGEKLDVNQLSQGEKSLLALVGDIARRLAILNPSLDNPLHGEGVVLIDEVDLHLHPKWQQNLIDKLTKTFPNVQFILTTHSSHIVSDNPDVLVYILDNGELRPYNNAYGEDVNTLLNGVFGVSERTPEIAEKFKMIGDYIGDKQLDNAKNLIDELSQILPKNHTHLLRTQLTWAKAKLDQSKEV</sequence>
<evidence type="ECO:0000313" key="4">
    <source>
        <dbReference type="EMBL" id="STY88001.1"/>
    </source>
</evidence>
<dbReference type="EMBL" id="CP011158">
    <property type="protein sequence ID" value="ANB92202.1"/>
    <property type="molecule type" value="Genomic_DNA"/>
</dbReference>
<dbReference type="Proteomes" id="UP000255102">
    <property type="component" value="Unassembled WGS sequence"/>
</dbReference>
<reference evidence="4 6" key="2">
    <citation type="submission" date="2018-06" db="EMBL/GenBank/DDBJ databases">
        <authorList>
            <consortium name="Pathogen Informatics"/>
            <person name="Doyle S."/>
        </authorList>
    </citation>
    <scope>NUCLEOTIDE SEQUENCE [LARGE SCALE GENOMIC DNA]</scope>
    <source>
        <strain evidence="4 6">NCTC11227</strain>
    </source>
</reference>
<evidence type="ECO:0000256" key="1">
    <source>
        <dbReference type="SAM" id="Coils"/>
    </source>
</evidence>
<dbReference type="InterPro" id="IPR051396">
    <property type="entry name" value="Bact_Antivir_Def_Nuclease"/>
</dbReference>
<dbReference type="PANTHER" id="PTHR43581">
    <property type="entry name" value="ATP/GTP PHOSPHATASE"/>
    <property type="match status" value="1"/>
</dbReference>
<feature type="coiled-coil region" evidence="1">
    <location>
        <begin position="227"/>
        <end position="270"/>
    </location>
</feature>